<dbReference type="AlphaFoldDB" id="A0A803PBI3"/>
<reference evidence="1" key="1">
    <citation type="submission" date="2018-11" db="EMBL/GenBank/DDBJ databases">
        <authorList>
            <person name="Grassa J C."/>
        </authorList>
    </citation>
    <scope>NUCLEOTIDE SEQUENCE [LARGE SCALE GENOMIC DNA]</scope>
</reference>
<dbReference type="Proteomes" id="UP000596661">
    <property type="component" value="Chromosome 4"/>
</dbReference>
<evidence type="ECO:0000313" key="2">
    <source>
        <dbReference type="Proteomes" id="UP000596661"/>
    </source>
</evidence>
<proteinExistence type="predicted"/>
<name>A0A803PBI3_CANSA</name>
<dbReference type="EnsemblPlants" id="evm.model.04.1051">
    <property type="protein sequence ID" value="cds.evm.model.04.1051"/>
    <property type="gene ID" value="evm.TU.04.1051"/>
</dbReference>
<organism evidence="1 2">
    <name type="scientific">Cannabis sativa</name>
    <name type="common">Hemp</name>
    <name type="synonym">Marijuana</name>
    <dbReference type="NCBI Taxonomy" id="3483"/>
    <lineage>
        <taxon>Eukaryota</taxon>
        <taxon>Viridiplantae</taxon>
        <taxon>Streptophyta</taxon>
        <taxon>Embryophyta</taxon>
        <taxon>Tracheophyta</taxon>
        <taxon>Spermatophyta</taxon>
        <taxon>Magnoliopsida</taxon>
        <taxon>eudicotyledons</taxon>
        <taxon>Gunneridae</taxon>
        <taxon>Pentapetalae</taxon>
        <taxon>rosids</taxon>
        <taxon>fabids</taxon>
        <taxon>Rosales</taxon>
        <taxon>Cannabaceae</taxon>
        <taxon>Cannabis</taxon>
    </lineage>
</organism>
<reference evidence="1" key="2">
    <citation type="submission" date="2021-03" db="UniProtKB">
        <authorList>
            <consortium name="EnsemblPlants"/>
        </authorList>
    </citation>
    <scope>IDENTIFICATION</scope>
</reference>
<dbReference type="Gramene" id="evm.model.04.1051">
    <property type="protein sequence ID" value="cds.evm.model.04.1051"/>
    <property type="gene ID" value="evm.TU.04.1051"/>
</dbReference>
<sequence>MYNSIQEDDGLPELLKELIGYTKRQAPKDDTIAYALTKLASCALATKANFVPAQFFKELSPFVSKGTNMLDNQLGYTYNNIPLNNDLAREQGRGGWLQGVQSGIA</sequence>
<evidence type="ECO:0000313" key="1">
    <source>
        <dbReference type="EnsemblPlants" id="cds.evm.model.04.1051"/>
    </source>
</evidence>
<accession>A0A803PBI3</accession>
<keyword evidence="2" id="KW-1185">Reference proteome</keyword>
<protein>
    <submittedName>
        <fullName evidence="1">Uncharacterized protein</fullName>
    </submittedName>
</protein>
<dbReference type="EMBL" id="UZAU01000372">
    <property type="status" value="NOT_ANNOTATED_CDS"/>
    <property type="molecule type" value="Genomic_DNA"/>
</dbReference>